<reference evidence="3" key="1">
    <citation type="submission" date="2016-10" db="EMBL/GenBank/DDBJ databases">
        <authorList>
            <person name="Varghese N."/>
            <person name="Submissions S."/>
        </authorList>
    </citation>
    <scope>NUCLEOTIDE SEQUENCE [LARGE SCALE GENOMIC DNA]</scope>
    <source>
        <strain evidence="3">DSM 24213</strain>
    </source>
</reference>
<dbReference type="InterPro" id="IPR025711">
    <property type="entry name" value="PepSY"/>
</dbReference>
<dbReference type="Pfam" id="PF03413">
    <property type="entry name" value="PepSY"/>
    <property type="match status" value="1"/>
</dbReference>
<protein>
    <submittedName>
        <fullName evidence="2">Peptidase propeptide and YPEB domain-containing protein</fullName>
    </submittedName>
</protein>
<evidence type="ECO:0000259" key="1">
    <source>
        <dbReference type="Pfam" id="PF03413"/>
    </source>
</evidence>
<evidence type="ECO:0000313" key="3">
    <source>
        <dbReference type="Proteomes" id="UP000243629"/>
    </source>
</evidence>
<dbReference type="Proteomes" id="UP000243629">
    <property type="component" value="Unassembled WGS sequence"/>
</dbReference>
<dbReference type="STRING" id="1720063.SAMN05216217_10831"/>
<accession>A0A1I4RWW5</accession>
<gene>
    <name evidence="2" type="ORF">SAMN05216217_10831</name>
</gene>
<sequence length="111" mass="12252">MPRLPITLLGLLLAGLLFSLPGAARDDHERARQTLQAGEILPLGELLRRVAQDYPGDVIEVELERDKGRWIYELEIIRADGALLELEIDASDGSLLSIEGQNLPSPRQGKD</sequence>
<dbReference type="Gene3D" id="3.10.450.40">
    <property type="match status" value="1"/>
</dbReference>
<dbReference type="EMBL" id="FOUI01000008">
    <property type="protein sequence ID" value="SFM56718.1"/>
    <property type="molecule type" value="Genomic_DNA"/>
</dbReference>
<evidence type="ECO:0000313" key="2">
    <source>
        <dbReference type="EMBL" id="SFM56718.1"/>
    </source>
</evidence>
<feature type="domain" description="PepSY" evidence="1">
    <location>
        <begin position="41"/>
        <end position="99"/>
    </location>
</feature>
<keyword evidence="3" id="KW-1185">Reference proteome</keyword>
<dbReference type="AlphaFoldDB" id="A0A1I4RWW5"/>
<name>A0A1I4RWW5_9GAMM</name>
<proteinExistence type="predicted"/>
<dbReference type="OrthoDB" id="6975080at2"/>
<dbReference type="RefSeq" id="WP_093475645.1">
    <property type="nucleotide sequence ID" value="NZ_FOUI01000008.1"/>
</dbReference>
<organism evidence="2 3">
    <name type="scientific">Halopseudomonas yangmingensis</name>
    <dbReference type="NCBI Taxonomy" id="1720063"/>
    <lineage>
        <taxon>Bacteria</taxon>
        <taxon>Pseudomonadati</taxon>
        <taxon>Pseudomonadota</taxon>
        <taxon>Gammaproteobacteria</taxon>
        <taxon>Pseudomonadales</taxon>
        <taxon>Pseudomonadaceae</taxon>
        <taxon>Halopseudomonas</taxon>
    </lineage>
</organism>